<dbReference type="PANTHER" id="PTHR28063">
    <property type="entry name" value="RNA POLYMERASE II NUCLEAR LOCALIZATION PROTEIN IWR1"/>
    <property type="match status" value="1"/>
</dbReference>
<feature type="compositionally biased region" description="Polar residues" evidence="2">
    <location>
        <begin position="200"/>
        <end position="209"/>
    </location>
</feature>
<name>A0A3N2PMQ4_SODAK</name>
<dbReference type="GO" id="GO:0005737">
    <property type="term" value="C:cytoplasm"/>
    <property type="evidence" value="ECO:0007669"/>
    <property type="project" value="TreeGrafter"/>
</dbReference>
<evidence type="ECO:0000313" key="5">
    <source>
        <dbReference type="Proteomes" id="UP000272025"/>
    </source>
</evidence>
<feature type="compositionally biased region" description="Polar residues" evidence="2">
    <location>
        <begin position="89"/>
        <end position="98"/>
    </location>
</feature>
<feature type="compositionally biased region" description="Acidic residues" evidence="2">
    <location>
        <begin position="410"/>
        <end position="421"/>
    </location>
</feature>
<dbReference type="STRING" id="1314773.A0A3N2PMQ4"/>
<evidence type="ECO:0000256" key="2">
    <source>
        <dbReference type="SAM" id="MobiDB-lite"/>
    </source>
</evidence>
<evidence type="ECO:0000313" key="4">
    <source>
        <dbReference type="EMBL" id="ROT35710.1"/>
    </source>
</evidence>
<dbReference type="PANTHER" id="PTHR28063:SF1">
    <property type="entry name" value="RNA POLYMERASE II NUCLEAR LOCALIZATION PROTEIN IWR1"/>
    <property type="match status" value="1"/>
</dbReference>
<dbReference type="OrthoDB" id="6255506at2759"/>
<dbReference type="Pfam" id="PF08574">
    <property type="entry name" value="Iwr1"/>
    <property type="match status" value="1"/>
</dbReference>
<dbReference type="Proteomes" id="UP000272025">
    <property type="component" value="Unassembled WGS sequence"/>
</dbReference>
<evidence type="ECO:0000256" key="1">
    <source>
        <dbReference type="ARBA" id="ARBA00010218"/>
    </source>
</evidence>
<dbReference type="AlphaFoldDB" id="A0A3N2PMQ4"/>
<keyword evidence="5" id="KW-1185">Reference proteome</keyword>
<protein>
    <recommendedName>
        <fullName evidence="3">Transcription factor Iwr1 domain-containing protein</fullName>
    </recommendedName>
</protein>
<feature type="compositionally biased region" description="Basic and acidic residues" evidence="2">
    <location>
        <begin position="237"/>
        <end position="246"/>
    </location>
</feature>
<dbReference type="InterPro" id="IPR040150">
    <property type="entry name" value="Iwr1"/>
</dbReference>
<feature type="region of interest" description="Disordered" evidence="2">
    <location>
        <begin position="384"/>
        <end position="442"/>
    </location>
</feature>
<feature type="domain" description="Transcription factor Iwr1" evidence="3">
    <location>
        <begin position="341"/>
        <end position="414"/>
    </location>
</feature>
<feature type="region of interest" description="Disordered" evidence="2">
    <location>
        <begin position="283"/>
        <end position="344"/>
    </location>
</feature>
<feature type="compositionally biased region" description="Low complexity" evidence="2">
    <location>
        <begin position="116"/>
        <end position="127"/>
    </location>
</feature>
<comment type="similarity">
    <text evidence="1">Belongs to the IWR1/SLC7A6OS family.</text>
</comment>
<feature type="compositionally biased region" description="Basic and acidic residues" evidence="2">
    <location>
        <begin position="310"/>
        <end position="330"/>
    </location>
</feature>
<organism evidence="4 5">
    <name type="scientific">Sodiomyces alkalinus (strain CBS 110278 / VKM F-3762 / F11)</name>
    <name type="common">Alkaliphilic filamentous fungus</name>
    <dbReference type="NCBI Taxonomy" id="1314773"/>
    <lineage>
        <taxon>Eukaryota</taxon>
        <taxon>Fungi</taxon>
        <taxon>Dikarya</taxon>
        <taxon>Ascomycota</taxon>
        <taxon>Pezizomycotina</taxon>
        <taxon>Sordariomycetes</taxon>
        <taxon>Hypocreomycetidae</taxon>
        <taxon>Glomerellales</taxon>
        <taxon>Plectosphaerellaceae</taxon>
        <taxon>Sodiomyces</taxon>
    </lineage>
</organism>
<dbReference type="RefSeq" id="XP_028463516.1">
    <property type="nucleotide sequence ID" value="XM_028609518.1"/>
</dbReference>
<feature type="region of interest" description="Disordered" evidence="2">
    <location>
        <begin position="194"/>
        <end position="252"/>
    </location>
</feature>
<dbReference type="InterPro" id="IPR013883">
    <property type="entry name" value="TF_Iwr1_dom"/>
</dbReference>
<feature type="region of interest" description="Disordered" evidence="2">
    <location>
        <begin position="86"/>
        <end position="130"/>
    </location>
</feature>
<reference evidence="4 5" key="1">
    <citation type="journal article" date="2018" name="Mol. Ecol.">
        <title>The obligate alkalophilic soda-lake fungus Sodiomyces alkalinus has shifted to a protein diet.</title>
        <authorList>
            <person name="Grum-Grzhimaylo A.A."/>
            <person name="Falkoski D.L."/>
            <person name="van den Heuvel J."/>
            <person name="Valero-Jimenez C.A."/>
            <person name="Min B."/>
            <person name="Choi I.G."/>
            <person name="Lipzen A."/>
            <person name="Daum C.G."/>
            <person name="Aanen D.K."/>
            <person name="Tsang A."/>
            <person name="Henrissat B."/>
            <person name="Bilanenko E.N."/>
            <person name="de Vries R.P."/>
            <person name="van Kan J.A.L."/>
            <person name="Grigoriev I.V."/>
            <person name="Debets A.J.M."/>
        </authorList>
    </citation>
    <scope>NUCLEOTIDE SEQUENCE [LARGE SCALE GENOMIC DNA]</scope>
    <source>
        <strain evidence="4 5">F11</strain>
    </source>
</reference>
<evidence type="ECO:0000259" key="3">
    <source>
        <dbReference type="Pfam" id="PF08574"/>
    </source>
</evidence>
<gene>
    <name evidence="4" type="ORF">SODALDRAFT_320236</name>
</gene>
<dbReference type="GeneID" id="39577996"/>
<proteinExistence type="inferred from homology"/>
<dbReference type="GO" id="GO:0006606">
    <property type="term" value="P:protein import into nucleus"/>
    <property type="evidence" value="ECO:0007669"/>
    <property type="project" value="InterPro"/>
</dbReference>
<sequence>MSAPPRLIHVKRKRGDEDAPVTYLQLEHGTKRHRSGSNWVYQRRIAGSKASESIVDTNPRPDTDVIHTAPIIQTSKPGDEFLIPKTRSKVTTTKSPATQDALPSDHGAQTTAVGKPTQQPSTTTSSPGLYTIEPRRFHMTRASMTTDLNQVLKAGISKKHRYGTAVFVERGKKRSLTKKPVEPKQLSASIENHAVGGALTDSQQPTSTGLKKPSTRRVLTKDEITANAGESAAPITEEAKADDVRAQRKPLPSFAPVEDIDKKATEMDQWVLHELGFNLQQMQIQQTRDAESPRSKPSPRFKPKAPAQRFAERHPELARRLNEQASKEAPESPTDTEMSDEDYEIEVYELTSTPTDYATSLRNIPPEQIGVLHFDTQEDLELFYGNEEEDSDDAWDDEDENAENHYTADYPEDEIASDDEYDRNPYLYHNDDGSEDDFPDVDGTYYARAMRGSDEDDDPDAYVIDAEKLDGDKLFEENIRRYIRQYGSG</sequence>
<dbReference type="EMBL" id="ML119060">
    <property type="protein sequence ID" value="ROT35710.1"/>
    <property type="molecule type" value="Genomic_DNA"/>
</dbReference>
<accession>A0A3N2PMQ4</accession>
<feature type="compositionally biased region" description="Acidic residues" evidence="2">
    <location>
        <begin position="384"/>
        <end position="401"/>
    </location>
</feature>